<gene>
    <name evidence="1" type="ORF">Pint_08723</name>
</gene>
<keyword evidence="2" id="KW-1185">Reference proteome</keyword>
<evidence type="ECO:0000313" key="1">
    <source>
        <dbReference type="EMBL" id="KAJ0025522.1"/>
    </source>
</evidence>
<reference evidence="2" key="1">
    <citation type="journal article" date="2023" name="G3 (Bethesda)">
        <title>Genome assembly and association tests identify interacting loci associated with vigor, precocity, and sex in interspecific pistachio rootstocks.</title>
        <authorList>
            <person name="Palmer W."/>
            <person name="Jacygrad E."/>
            <person name="Sagayaradj S."/>
            <person name="Cavanaugh K."/>
            <person name="Han R."/>
            <person name="Bertier L."/>
            <person name="Beede B."/>
            <person name="Kafkas S."/>
            <person name="Golino D."/>
            <person name="Preece J."/>
            <person name="Michelmore R."/>
        </authorList>
    </citation>
    <scope>NUCLEOTIDE SEQUENCE [LARGE SCALE GENOMIC DNA]</scope>
</reference>
<proteinExistence type="predicted"/>
<dbReference type="EMBL" id="CM047745">
    <property type="protein sequence ID" value="KAJ0025522.1"/>
    <property type="molecule type" value="Genomic_DNA"/>
</dbReference>
<protein>
    <submittedName>
        <fullName evidence="1">Uncharacterized protein</fullName>
    </submittedName>
</protein>
<accession>A0ACC0XVL0</accession>
<comment type="caution">
    <text evidence="1">The sequence shown here is derived from an EMBL/GenBank/DDBJ whole genome shotgun (WGS) entry which is preliminary data.</text>
</comment>
<evidence type="ECO:0000313" key="2">
    <source>
        <dbReference type="Proteomes" id="UP001163603"/>
    </source>
</evidence>
<dbReference type="Proteomes" id="UP001163603">
    <property type="component" value="Chromosome 10"/>
</dbReference>
<sequence length="106" mass="12169">MAAPLLLRGIPLLRLRLAARLLAPPRKTICSATSSEPTQPDENVISEDKTTATVFTMKDPPNYNKWNDPDYREWEDKENEILRDIQPIMFLAKEIIHSDRSVVTFC</sequence>
<name>A0ACC0XVL0_9ROSI</name>
<organism evidence="1 2">
    <name type="scientific">Pistacia integerrima</name>
    <dbReference type="NCBI Taxonomy" id="434235"/>
    <lineage>
        <taxon>Eukaryota</taxon>
        <taxon>Viridiplantae</taxon>
        <taxon>Streptophyta</taxon>
        <taxon>Embryophyta</taxon>
        <taxon>Tracheophyta</taxon>
        <taxon>Spermatophyta</taxon>
        <taxon>Magnoliopsida</taxon>
        <taxon>eudicotyledons</taxon>
        <taxon>Gunneridae</taxon>
        <taxon>Pentapetalae</taxon>
        <taxon>rosids</taxon>
        <taxon>malvids</taxon>
        <taxon>Sapindales</taxon>
        <taxon>Anacardiaceae</taxon>
        <taxon>Pistacia</taxon>
    </lineage>
</organism>